<dbReference type="PANTHER" id="PTHR30502">
    <property type="entry name" value="2-KETO-3-DEOXY-L-RHAMNONATE ALDOLASE"/>
    <property type="match status" value="1"/>
</dbReference>
<evidence type="ECO:0000259" key="4">
    <source>
        <dbReference type="Pfam" id="PF03328"/>
    </source>
</evidence>
<accession>A0A1L7CDK0</accession>
<dbReference type="KEGG" id="caqu:CAQU_01245"/>
<dbReference type="STRING" id="1431546.CAQU_01245"/>
<protein>
    <submittedName>
        <fullName evidence="5">Alpha-dehydro-beta-deoxy-D-glucarate aldolase</fullName>
    </submittedName>
</protein>
<dbReference type="Gene3D" id="3.20.20.60">
    <property type="entry name" value="Phosphoenolpyruvate-binding domains"/>
    <property type="match status" value="1"/>
</dbReference>
<dbReference type="GO" id="GO:0005737">
    <property type="term" value="C:cytoplasm"/>
    <property type="evidence" value="ECO:0007669"/>
    <property type="project" value="TreeGrafter"/>
</dbReference>
<dbReference type="Proteomes" id="UP000185478">
    <property type="component" value="Chromosome"/>
</dbReference>
<evidence type="ECO:0000313" key="6">
    <source>
        <dbReference type="Proteomes" id="UP000185478"/>
    </source>
</evidence>
<dbReference type="InterPro" id="IPR050251">
    <property type="entry name" value="HpcH-HpaI_aldolase"/>
</dbReference>
<feature type="domain" description="HpcH/HpaI aldolase/citrate lyase" evidence="4">
    <location>
        <begin position="18"/>
        <end position="244"/>
    </location>
</feature>
<dbReference type="SUPFAM" id="SSF51621">
    <property type="entry name" value="Phosphoenolpyruvate/pyruvate domain"/>
    <property type="match status" value="1"/>
</dbReference>
<comment type="similarity">
    <text evidence="1">Belongs to the HpcH/HpaI aldolase family.</text>
</comment>
<dbReference type="OrthoDB" id="86160at2"/>
<evidence type="ECO:0000256" key="1">
    <source>
        <dbReference type="ARBA" id="ARBA00005568"/>
    </source>
</evidence>
<keyword evidence="6" id="KW-1185">Reference proteome</keyword>
<evidence type="ECO:0000313" key="5">
    <source>
        <dbReference type="EMBL" id="APT83921.1"/>
    </source>
</evidence>
<sequence length="262" mass="26960">MQLPLTFADKLEQASDPQVGLWVCSGSSVCAELIAGAQPNWVLVDGEHSPIGLETIVGLLHTIAAYDATPVVRVPVLDTALIKQYLDLGAQNIMVPMVHTPQMAADAVAAMHYPPKGVRGVGSALARSSRWNRVPNYLGTASDTVSLTVQIESAQAVANAAAIAGTDGVDALFIGPADLAADMGLIGQQDHPKVIQAVKDTIAAAKAQGKKVGVNAFAPAQQAEYLAAGVDFIAVGADVQLLAKASGTLVKDTADIIAAHKG</sequence>
<evidence type="ECO:0000256" key="2">
    <source>
        <dbReference type="ARBA" id="ARBA00022723"/>
    </source>
</evidence>
<keyword evidence="3" id="KW-0456">Lyase</keyword>
<dbReference type="InterPro" id="IPR005000">
    <property type="entry name" value="Aldolase/citrate-lyase_domain"/>
</dbReference>
<dbReference type="AlphaFoldDB" id="A0A1L7CDK0"/>
<proteinExistence type="inferred from homology"/>
<evidence type="ECO:0000256" key="3">
    <source>
        <dbReference type="ARBA" id="ARBA00023239"/>
    </source>
</evidence>
<dbReference type="GO" id="GO:0016832">
    <property type="term" value="F:aldehyde-lyase activity"/>
    <property type="evidence" value="ECO:0007669"/>
    <property type="project" value="TreeGrafter"/>
</dbReference>
<gene>
    <name evidence="5" type="ORF">CAQU_01245</name>
</gene>
<dbReference type="PANTHER" id="PTHR30502:SF0">
    <property type="entry name" value="PHOSPHOENOLPYRUVATE CARBOXYLASE FAMILY PROTEIN"/>
    <property type="match status" value="1"/>
</dbReference>
<dbReference type="Pfam" id="PF03328">
    <property type="entry name" value="HpcH_HpaI"/>
    <property type="match status" value="1"/>
</dbReference>
<dbReference type="InterPro" id="IPR015813">
    <property type="entry name" value="Pyrv/PenolPyrv_kinase-like_dom"/>
</dbReference>
<keyword evidence="2" id="KW-0479">Metal-binding</keyword>
<dbReference type="RefSeq" id="WP_075724521.1">
    <property type="nucleotide sequence ID" value="NZ_CP009245.1"/>
</dbReference>
<organism evidence="5 6">
    <name type="scientific">Corynebacterium aquilae DSM 44791</name>
    <dbReference type="NCBI Taxonomy" id="1431546"/>
    <lineage>
        <taxon>Bacteria</taxon>
        <taxon>Bacillati</taxon>
        <taxon>Actinomycetota</taxon>
        <taxon>Actinomycetes</taxon>
        <taxon>Mycobacteriales</taxon>
        <taxon>Corynebacteriaceae</taxon>
        <taxon>Corynebacterium</taxon>
    </lineage>
</organism>
<reference evidence="5 6" key="1">
    <citation type="submission" date="2014-08" db="EMBL/GenBank/DDBJ databases">
        <title>Complete genome sequence of Corynebacterium aquilae S-613T(T) (=DSM 44791(T)), isolated from the choana of a healthy golden eagle.</title>
        <authorList>
            <person name="Ruckert C."/>
            <person name="Albersmeier A."/>
            <person name="Winkler A."/>
            <person name="Kalinowski J."/>
        </authorList>
    </citation>
    <scope>NUCLEOTIDE SEQUENCE [LARGE SCALE GENOMIC DNA]</scope>
    <source>
        <strain evidence="5 6">S-613</strain>
    </source>
</reference>
<dbReference type="InterPro" id="IPR040442">
    <property type="entry name" value="Pyrv_kinase-like_dom_sf"/>
</dbReference>
<dbReference type="GO" id="GO:0046872">
    <property type="term" value="F:metal ion binding"/>
    <property type="evidence" value="ECO:0007669"/>
    <property type="project" value="UniProtKB-KW"/>
</dbReference>
<name>A0A1L7CDK0_9CORY</name>
<dbReference type="EMBL" id="CP009245">
    <property type="protein sequence ID" value="APT83921.1"/>
    <property type="molecule type" value="Genomic_DNA"/>
</dbReference>